<dbReference type="Pfam" id="PF00440">
    <property type="entry name" value="TetR_N"/>
    <property type="match status" value="1"/>
</dbReference>
<feature type="coiled-coil region" evidence="5">
    <location>
        <begin position="68"/>
        <end position="95"/>
    </location>
</feature>
<evidence type="ECO:0000256" key="3">
    <source>
        <dbReference type="ARBA" id="ARBA00023163"/>
    </source>
</evidence>
<dbReference type="GO" id="GO:0000976">
    <property type="term" value="F:transcription cis-regulatory region binding"/>
    <property type="evidence" value="ECO:0007669"/>
    <property type="project" value="TreeGrafter"/>
</dbReference>
<comment type="caution">
    <text evidence="7">The sequence shown here is derived from an EMBL/GenBank/DDBJ whole genome shotgun (WGS) entry which is preliminary data.</text>
</comment>
<dbReference type="PRINTS" id="PR00455">
    <property type="entry name" value="HTHTETR"/>
</dbReference>
<evidence type="ECO:0000313" key="7">
    <source>
        <dbReference type="EMBL" id="HJF14646.1"/>
    </source>
</evidence>
<dbReference type="Gene3D" id="1.10.10.60">
    <property type="entry name" value="Homeodomain-like"/>
    <property type="match status" value="1"/>
</dbReference>
<protein>
    <submittedName>
        <fullName evidence="7">TetR/AcrR family transcriptional regulator</fullName>
    </submittedName>
</protein>
<dbReference type="EMBL" id="DYXC01000080">
    <property type="protein sequence ID" value="HJF14646.1"/>
    <property type="molecule type" value="Genomic_DNA"/>
</dbReference>
<organism evidence="7 8">
    <name type="scientific">Enteractinococcus helveticum</name>
    <dbReference type="NCBI Taxonomy" id="1837282"/>
    <lineage>
        <taxon>Bacteria</taxon>
        <taxon>Bacillati</taxon>
        <taxon>Actinomycetota</taxon>
        <taxon>Actinomycetes</taxon>
        <taxon>Micrococcales</taxon>
        <taxon>Micrococcaceae</taxon>
    </lineage>
</organism>
<evidence type="ECO:0000313" key="8">
    <source>
        <dbReference type="Proteomes" id="UP000703315"/>
    </source>
</evidence>
<feature type="DNA-binding region" description="H-T-H motif" evidence="4">
    <location>
        <begin position="41"/>
        <end position="60"/>
    </location>
</feature>
<dbReference type="RefSeq" id="WP_303905287.1">
    <property type="nucleotide sequence ID" value="NZ_DYXC01000080.1"/>
</dbReference>
<keyword evidence="5" id="KW-0175">Coiled coil</keyword>
<dbReference type="SUPFAM" id="SSF46689">
    <property type="entry name" value="Homeodomain-like"/>
    <property type="match status" value="1"/>
</dbReference>
<dbReference type="SUPFAM" id="SSF48498">
    <property type="entry name" value="Tetracyclin repressor-like, C-terminal domain"/>
    <property type="match status" value="1"/>
</dbReference>
<gene>
    <name evidence="7" type="ORF">K8V32_07545</name>
</gene>
<dbReference type="InterPro" id="IPR001647">
    <property type="entry name" value="HTH_TetR"/>
</dbReference>
<dbReference type="Proteomes" id="UP000703315">
    <property type="component" value="Unassembled WGS sequence"/>
</dbReference>
<dbReference type="Pfam" id="PF17932">
    <property type="entry name" value="TetR_C_24"/>
    <property type="match status" value="1"/>
</dbReference>
<dbReference type="InterPro" id="IPR041490">
    <property type="entry name" value="KstR2_TetR_C"/>
</dbReference>
<dbReference type="PROSITE" id="PS50977">
    <property type="entry name" value="HTH_TETR_2"/>
    <property type="match status" value="1"/>
</dbReference>
<evidence type="ECO:0000256" key="5">
    <source>
        <dbReference type="SAM" id="Coils"/>
    </source>
</evidence>
<dbReference type="AlphaFoldDB" id="A0A921K7Y7"/>
<feature type="domain" description="HTH tetR-type" evidence="6">
    <location>
        <begin position="18"/>
        <end position="78"/>
    </location>
</feature>
<proteinExistence type="predicted"/>
<dbReference type="PANTHER" id="PTHR30055">
    <property type="entry name" value="HTH-TYPE TRANSCRIPTIONAL REGULATOR RUTR"/>
    <property type="match status" value="1"/>
</dbReference>
<evidence type="ECO:0000256" key="4">
    <source>
        <dbReference type="PROSITE-ProRule" id="PRU00335"/>
    </source>
</evidence>
<evidence type="ECO:0000256" key="2">
    <source>
        <dbReference type="ARBA" id="ARBA00023125"/>
    </source>
</evidence>
<name>A0A921K7Y7_9MICC</name>
<dbReference type="PANTHER" id="PTHR30055:SF234">
    <property type="entry name" value="HTH-TYPE TRANSCRIPTIONAL REGULATOR BETI"/>
    <property type="match status" value="1"/>
</dbReference>
<accession>A0A921K7Y7</accession>
<dbReference type="InterPro" id="IPR009057">
    <property type="entry name" value="Homeodomain-like_sf"/>
</dbReference>
<reference evidence="7" key="1">
    <citation type="journal article" date="2021" name="PeerJ">
        <title>Extensive microbial diversity within the chicken gut microbiome revealed by metagenomics and culture.</title>
        <authorList>
            <person name="Gilroy R."/>
            <person name="Ravi A."/>
            <person name="Getino M."/>
            <person name="Pursley I."/>
            <person name="Horton D.L."/>
            <person name="Alikhan N.F."/>
            <person name="Baker D."/>
            <person name="Gharbi K."/>
            <person name="Hall N."/>
            <person name="Watson M."/>
            <person name="Adriaenssens E.M."/>
            <person name="Foster-Nyarko E."/>
            <person name="Jarju S."/>
            <person name="Secka A."/>
            <person name="Antonio M."/>
            <person name="Oren A."/>
            <person name="Chaudhuri R.R."/>
            <person name="La Ragione R."/>
            <person name="Hildebrand F."/>
            <person name="Pallen M.J."/>
        </authorList>
    </citation>
    <scope>NUCLEOTIDE SEQUENCE</scope>
    <source>
        <strain evidence="7">ChiHjej13B12-14962</strain>
    </source>
</reference>
<dbReference type="Gene3D" id="1.10.357.10">
    <property type="entry name" value="Tetracycline Repressor, domain 2"/>
    <property type="match status" value="1"/>
</dbReference>
<sequence length="204" mass="22098">MTTTHSSTTTPARRGRPGYDRQTLVDLCVKVFNRHGYEATSMGMLADELGISKSAIYHHVKTKEEILESALTEALDGLEAAMEEAEQTDGSAREQIEAVITGAVQVLIEKQPSVTLLLRLRGNSEVEAQALARRRSLTTRLASLIGEAQAEGSVRETTSPMILARLVFGTINSLVDWYAAEKSAGAEQTAAVLIDLIFNGIKNP</sequence>
<evidence type="ECO:0000256" key="1">
    <source>
        <dbReference type="ARBA" id="ARBA00023015"/>
    </source>
</evidence>
<dbReference type="InterPro" id="IPR050109">
    <property type="entry name" value="HTH-type_TetR-like_transc_reg"/>
</dbReference>
<evidence type="ECO:0000259" key="6">
    <source>
        <dbReference type="PROSITE" id="PS50977"/>
    </source>
</evidence>
<keyword evidence="2 4" id="KW-0238">DNA-binding</keyword>
<dbReference type="GO" id="GO:0003700">
    <property type="term" value="F:DNA-binding transcription factor activity"/>
    <property type="evidence" value="ECO:0007669"/>
    <property type="project" value="TreeGrafter"/>
</dbReference>
<keyword evidence="1" id="KW-0805">Transcription regulation</keyword>
<reference evidence="7" key="2">
    <citation type="submission" date="2021-09" db="EMBL/GenBank/DDBJ databases">
        <authorList>
            <person name="Gilroy R."/>
        </authorList>
    </citation>
    <scope>NUCLEOTIDE SEQUENCE</scope>
    <source>
        <strain evidence="7">ChiHjej13B12-14962</strain>
    </source>
</reference>
<dbReference type="InterPro" id="IPR036271">
    <property type="entry name" value="Tet_transcr_reg_TetR-rel_C_sf"/>
</dbReference>
<keyword evidence="3" id="KW-0804">Transcription</keyword>